<dbReference type="Gene3D" id="3.40.50.2300">
    <property type="match status" value="2"/>
</dbReference>
<geneLocation type="plasmid" evidence="5 6">
    <name>unnamed1</name>
</geneLocation>
<protein>
    <recommendedName>
        <fullName evidence="4">Transcriptional regulator LacI/GalR-like sensor domain-containing protein</fullName>
    </recommendedName>
</protein>
<gene>
    <name evidence="5" type="ORF">BHK69_31190</name>
</gene>
<dbReference type="GO" id="GO:0003700">
    <property type="term" value="F:DNA-binding transcription factor activity"/>
    <property type="evidence" value="ECO:0007669"/>
    <property type="project" value="TreeGrafter"/>
</dbReference>
<name>A0A1D7UCU4_9HYPH</name>
<reference evidence="5 6" key="1">
    <citation type="journal article" date="2015" name="Antonie Van Leeuwenhoek">
        <title>Bosea vaviloviae sp. nov., a new species of slow-growing rhizobia isolated from nodules of the relict species Vavilovia formosa (Stev.) Fed.</title>
        <authorList>
            <person name="Safronova V.I."/>
            <person name="Kuznetsova I.G."/>
            <person name="Sazanova A.L."/>
            <person name="Kimeklis A.K."/>
            <person name="Belimov A.A."/>
            <person name="Andronov E.E."/>
            <person name="Pinaev A.G."/>
            <person name="Chizhevskaya E.P."/>
            <person name="Pukhaev A.R."/>
            <person name="Popov K.P."/>
            <person name="Willems A."/>
            <person name="Tikhonovich I.A."/>
        </authorList>
    </citation>
    <scope>NUCLEOTIDE SEQUENCE [LARGE SCALE GENOMIC DNA]</scope>
    <source>
        <strain evidence="5 6">Vaf18</strain>
        <plasmid evidence="5">unnamed1</plasmid>
    </source>
</reference>
<dbReference type="PANTHER" id="PTHR30146">
    <property type="entry name" value="LACI-RELATED TRANSCRIPTIONAL REPRESSOR"/>
    <property type="match status" value="1"/>
</dbReference>
<dbReference type="InterPro" id="IPR028082">
    <property type="entry name" value="Peripla_BP_I"/>
</dbReference>
<feature type="domain" description="Transcriptional regulator LacI/GalR-like sensor" evidence="4">
    <location>
        <begin position="1"/>
        <end position="81"/>
    </location>
</feature>
<evidence type="ECO:0000256" key="1">
    <source>
        <dbReference type="ARBA" id="ARBA00023015"/>
    </source>
</evidence>
<evidence type="ECO:0000259" key="4">
    <source>
        <dbReference type="Pfam" id="PF13377"/>
    </source>
</evidence>
<dbReference type="GO" id="GO:0000976">
    <property type="term" value="F:transcription cis-regulatory region binding"/>
    <property type="evidence" value="ECO:0007669"/>
    <property type="project" value="TreeGrafter"/>
</dbReference>
<dbReference type="AlphaFoldDB" id="A0A1D7UCU4"/>
<evidence type="ECO:0000313" key="6">
    <source>
        <dbReference type="Proteomes" id="UP000094969"/>
    </source>
</evidence>
<accession>A0A1D7UCU4</accession>
<dbReference type="Proteomes" id="UP000094969">
    <property type="component" value="Plasmid unnamed1"/>
</dbReference>
<proteinExistence type="predicted"/>
<organism evidence="5 6">
    <name type="scientific">Bosea vaviloviae</name>
    <dbReference type="NCBI Taxonomy" id="1526658"/>
    <lineage>
        <taxon>Bacteria</taxon>
        <taxon>Pseudomonadati</taxon>
        <taxon>Pseudomonadota</taxon>
        <taxon>Alphaproteobacteria</taxon>
        <taxon>Hyphomicrobiales</taxon>
        <taxon>Boseaceae</taxon>
        <taxon>Bosea</taxon>
    </lineage>
</organism>
<evidence type="ECO:0000313" key="5">
    <source>
        <dbReference type="EMBL" id="AOO85154.1"/>
    </source>
</evidence>
<dbReference type="SUPFAM" id="SSF53822">
    <property type="entry name" value="Periplasmic binding protein-like I"/>
    <property type="match status" value="1"/>
</dbReference>
<keyword evidence="2" id="KW-0238">DNA-binding</keyword>
<keyword evidence="3" id="KW-0804">Transcription</keyword>
<keyword evidence="5" id="KW-0614">Plasmid</keyword>
<dbReference type="KEGG" id="bvv:BHK69_31190"/>
<sequence length="105" mass="11310">MAVGAIFECQRRGVSMPDQLAICGFDDLPIATSINPALTTVSVDRVEMGRHGQVLLQRLAGEAAPHKKIDVGFTLRERQSTYAASKGDRGSNTIAVEPVLFIQAK</sequence>
<evidence type="ECO:0000256" key="3">
    <source>
        <dbReference type="ARBA" id="ARBA00023163"/>
    </source>
</evidence>
<dbReference type="RefSeq" id="WP_069694337.1">
    <property type="nucleotide sequence ID" value="NZ_CP017148.1"/>
</dbReference>
<dbReference type="PANTHER" id="PTHR30146:SF33">
    <property type="entry name" value="TRANSCRIPTIONAL REGULATOR"/>
    <property type="match status" value="1"/>
</dbReference>
<keyword evidence="6" id="KW-1185">Reference proteome</keyword>
<keyword evidence="1" id="KW-0805">Transcription regulation</keyword>
<dbReference type="Pfam" id="PF13377">
    <property type="entry name" value="Peripla_BP_3"/>
    <property type="match status" value="1"/>
</dbReference>
<evidence type="ECO:0000256" key="2">
    <source>
        <dbReference type="ARBA" id="ARBA00023125"/>
    </source>
</evidence>
<dbReference type="InterPro" id="IPR046335">
    <property type="entry name" value="LacI/GalR-like_sensor"/>
</dbReference>
<dbReference type="EMBL" id="CP017148">
    <property type="protein sequence ID" value="AOO85154.1"/>
    <property type="molecule type" value="Genomic_DNA"/>
</dbReference>